<dbReference type="GeneID" id="19978803"/>
<feature type="compositionally biased region" description="Polar residues" evidence="1">
    <location>
        <begin position="57"/>
        <end position="66"/>
    </location>
</feature>
<evidence type="ECO:0000256" key="1">
    <source>
        <dbReference type="SAM" id="MobiDB-lite"/>
    </source>
</evidence>
<organism evidence="2 3">
    <name type="scientific">Cladophialophora carrionii CBS 160.54</name>
    <dbReference type="NCBI Taxonomy" id="1279043"/>
    <lineage>
        <taxon>Eukaryota</taxon>
        <taxon>Fungi</taxon>
        <taxon>Dikarya</taxon>
        <taxon>Ascomycota</taxon>
        <taxon>Pezizomycotina</taxon>
        <taxon>Eurotiomycetes</taxon>
        <taxon>Chaetothyriomycetidae</taxon>
        <taxon>Chaetothyriales</taxon>
        <taxon>Herpotrichiellaceae</taxon>
        <taxon>Cladophialophora</taxon>
    </lineage>
</organism>
<protein>
    <submittedName>
        <fullName evidence="2">Uncharacterized protein</fullName>
    </submittedName>
</protein>
<dbReference type="RefSeq" id="XP_008721935.1">
    <property type="nucleotide sequence ID" value="XM_008723713.1"/>
</dbReference>
<gene>
    <name evidence="2" type="ORF">G647_00310</name>
</gene>
<accession>V9DMK3</accession>
<dbReference type="OrthoDB" id="4160582at2759"/>
<proteinExistence type="predicted"/>
<evidence type="ECO:0000313" key="2">
    <source>
        <dbReference type="EMBL" id="ETI27861.1"/>
    </source>
</evidence>
<sequence>MARARPRAGSLDEKKLAVGREQVRLNVQAHRQRQKEKKRLDALNQPYEPKFRWVQETKWQSQGAKDSSTRVKQERLRKPRRKPSSGSECSLLCEPSPEKQYTLSLLGMFRTRFLPARVTLPGAGVSEEQLITPCAIWVVEAYQLAVVRENPVVTGMLRALGLSILAAELRREDIRAVSLTTYHETLPFICRQLTSITSGGGLDSDDYLALILSGHAAAIFEVNVSGCMSRIFDQVRGLGSVYVHQLLQSGSMPKDWRYLMEEYRLFEIIFCLIYRRPSVLTGTGLCRSARQRNDGSHKRNASDSGNSQFGELVFLARHIPPIMNHIDESMAGNAIRNRAAEQLHATMETVSFVLEELQRWCTAFLARDGRAFAESEAYVCGCGDFDFPDFQVASAWIFWLSFKIHALESYLSVVDIIQSSQQNHDISDLCEHRSNTSGTRVSQFCKGILGARSELLETVQLLIRSLPYLLQANVGYVGRSFVAFPLETARVALLHELQRESSVPSPADVLSPSISADEPTQGILQGLASCARIMENAKAMKCALFSDQWASYSTGV</sequence>
<dbReference type="HOGENOM" id="CLU_466181_0_0_1"/>
<reference evidence="2 3" key="1">
    <citation type="submission" date="2013-03" db="EMBL/GenBank/DDBJ databases">
        <title>The Genome Sequence of Cladophialophora carrionii CBS 160.54.</title>
        <authorList>
            <consortium name="The Broad Institute Genomics Platform"/>
            <person name="Cuomo C."/>
            <person name="de Hoog S."/>
            <person name="Gorbushina A."/>
            <person name="Walker B."/>
            <person name="Young S.K."/>
            <person name="Zeng Q."/>
            <person name="Gargeya S."/>
            <person name="Fitzgerald M."/>
            <person name="Haas B."/>
            <person name="Abouelleil A."/>
            <person name="Allen A.W."/>
            <person name="Alvarado L."/>
            <person name="Arachchi H.M."/>
            <person name="Berlin A.M."/>
            <person name="Chapman S.B."/>
            <person name="Gainer-Dewar J."/>
            <person name="Goldberg J."/>
            <person name="Griggs A."/>
            <person name="Gujja S."/>
            <person name="Hansen M."/>
            <person name="Howarth C."/>
            <person name="Imamovic A."/>
            <person name="Ireland A."/>
            <person name="Larimer J."/>
            <person name="McCowan C."/>
            <person name="Murphy C."/>
            <person name="Pearson M."/>
            <person name="Poon T.W."/>
            <person name="Priest M."/>
            <person name="Roberts A."/>
            <person name="Saif S."/>
            <person name="Shea T."/>
            <person name="Sisk P."/>
            <person name="Sykes S."/>
            <person name="Wortman J."/>
            <person name="Nusbaum C."/>
            <person name="Birren B."/>
        </authorList>
    </citation>
    <scope>NUCLEOTIDE SEQUENCE [LARGE SCALE GENOMIC DNA]</scope>
    <source>
        <strain evidence="2 3">CBS 160.54</strain>
    </source>
</reference>
<feature type="region of interest" description="Disordered" evidence="1">
    <location>
        <begin position="22"/>
        <end position="43"/>
    </location>
</feature>
<dbReference type="Proteomes" id="UP000030678">
    <property type="component" value="Unassembled WGS sequence"/>
</dbReference>
<evidence type="ECO:0000313" key="3">
    <source>
        <dbReference type="Proteomes" id="UP000030678"/>
    </source>
</evidence>
<dbReference type="EMBL" id="KB822697">
    <property type="protein sequence ID" value="ETI27861.1"/>
    <property type="molecule type" value="Genomic_DNA"/>
</dbReference>
<feature type="region of interest" description="Disordered" evidence="1">
    <location>
        <begin position="56"/>
        <end position="91"/>
    </location>
</feature>
<dbReference type="VEuPathDB" id="FungiDB:G647_00310"/>
<feature type="compositionally biased region" description="Basic and acidic residues" evidence="1">
    <location>
        <begin position="67"/>
        <end position="76"/>
    </location>
</feature>
<name>V9DMK3_9EURO</name>
<dbReference type="AlphaFoldDB" id="V9DMK3"/>